<evidence type="ECO:0000256" key="1">
    <source>
        <dbReference type="ARBA" id="ARBA00001942"/>
    </source>
</evidence>
<dbReference type="OrthoDB" id="7376058at2"/>
<name>A0A3G2JLQ5_9ACTN</name>
<dbReference type="GO" id="GO:0051539">
    <property type="term" value="F:4 iron, 4 sulfur cluster binding"/>
    <property type="evidence" value="ECO:0007669"/>
    <property type="project" value="UniProtKB-KW"/>
</dbReference>
<dbReference type="SMART" id="SM00926">
    <property type="entry name" value="Molybdop_Fe4S4"/>
    <property type="match status" value="1"/>
</dbReference>
<protein>
    <submittedName>
        <fullName evidence="11">Nitrite reductase</fullName>
    </submittedName>
</protein>
<feature type="region of interest" description="Disordered" evidence="9">
    <location>
        <begin position="562"/>
        <end position="585"/>
    </location>
</feature>
<dbReference type="InterPro" id="IPR006657">
    <property type="entry name" value="MoPterin_dinucl-bd_dom"/>
</dbReference>
<evidence type="ECO:0000313" key="12">
    <source>
        <dbReference type="Proteomes" id="UP000268329"/>
    </source>
</evidence>
<dbReference type="Pfam" id="PF04879">
    <property type="entry name" value="Molybdop_Fe4S4"/>
    <property type="match status" value="1"/>
</dbReference>
<dbReference type="AlphaFoldDB" id="A0A3G2JLQ5"/>
<dbReference type="InterPro" id="IPR006963">
    <property type="entry name" value="Mopterin_OxRdtase_4Fe-4S_dom"/>
</dbReference>
<reference evidence="11 12" key="1">
    <citation type="submission" date="2018-10" db="EMBL/GenBank/DDBJ databases">
        <title>The genome of Streptomyces dangxiongensis Z022.</title>
        <authorList>
            <person name="Zhang B."/>
        </authorList>
    </citation>
    <scope>NUCLEOTIDE SEQUENCE [LARGE SCALE GENOMIC DNA]</scope>
    <source>
        <strain evidence="11 12">Z022</strain>
    </source>
</reference>
<dbReference type="Gene3D" id="2.20.25.90">
    <property type="entry name" value="ADC-like domains"/>
    <property type="match status" value="1"/>
</dbReference>
<evidence type="ECO:0000256" key="6">
    <source>
        <dbReference type="ARBA" id="ARBA00023002"/>
    </source>
</evidence>
<evidence type="ECO:0000256" key="3">
    <source>
        <dbReference type="ARBA" id="ARBA00022485"/>
    </source>
</evidence>
<evidence type="ECO:0000256" key="4">
    <source>
        <dbReference type="ARBA" id="ARBA00022505"/>
    </source>
</evidence>
<evidence type="ECO:0000256" key="5">
    <source>
        <dbReference type="ARBA" id="ARBA00022723"/>
    </source>
</evidence>
<feature type="domain" description="4Fe-4S Mo/W bis-MGD-type" evidence="10">
    <location>
        <begin position="3"/>
        <end position="59"/>
    </location>
</feature>
<dbReference type="FunFam" id="2.40.40.20:FF:000005">
    <property type="entry name" value="Periplasmic nitrate reductase"/>
    <property type="match status" value="1"/>
</dbReference>
<evidence type="ECO:0000259" key="10">
    <source>
        <dbReference type="PROSITE" id="PS51669"/>
    </source>
</evidence>
<comment type="cofactor">
    <cofactor evidence="2">
        <name>[4Fe-4S] cluster</name>
        <dbReference type="ChEBI" id="CHEBI:49883"/>
    </cofactor>
</comment>
<dbReference type="Gene3D" id="2.40.40.20">
    <property type="match status" value="1"/>
</dbReference>
<dbReference type="InterPro" id="IPR050123">
    <property type="entry name" value="Prok_molybdopt-oxidoreductase"/>
</dbReference>
<keyword evidence="7" id="KW-0408">Iron</keyword>
<comment type="cofactor">
    <cofactor evidence="1">
        <name>Mo-bis(molybdopterin guanine dinucleotide)</name>
        <dbReference type="ChEBI" id="CHEBI:60539"/>
    </cofactor>
</comment>
<keyword evidence="12" id="KW-1185">Reference proteome</keyword>
<dbReference type="GO" id="GO:0046872">
    <property type="term" value="F:metal ion binding"/>
    <property type="evidence" value="ECO:0007669"/>
    <property type="project" value="UniProtKB-KW"/>
</dbReference>
<dbReference type="EMBL" id="CP033073">
    <property type="protein sequence ID" value="AYN41489.1"/>
    <property type="molecule type" value="Genomic_DNA"/>
</dbReference>
<dbReference type="Proteomes" id="UP000268329">
    <property type="component" value="Chromosome"/>
</dbReference>
<keyword evidence="5" id="KW-0479">Metal-binding</keyword>
<dbReference type="InterPro" id="IPR006656">
    <property type="entry name" value="Mopterin_OxRdtase"/>
</dbReference>
<dbReference type="Gene3D" id="3.40.50.740">
    <property type="match status" value="1"/>
</dbReference>
<gene>
    <name evidence="11" type="ORF">D9753_24300</name>
</gene>
<evidence type="ECO:0000256" key="2">
    <source>
        <dbReference type="ARBA" id="ARBA00001966"/>
    </source>
</evidence>
<keyword evidence="8" id="KW-0411">Iron-sulfur</keyword>
<evidence type="ECO:0000313" key="11">
    <source>
        <dbReference type="EMBL" id="AYN41489.1"/>
    </source>
</evidence>
<organism evidence="11 12">
    <name type="scientific">Streptomyces dangxiongensis</name>
    <dbReference type="NCBI Taxonomy" id="1442032"/>
    <lineage>
        <taxon>Bacteria</taxon>
        <taxon>Bacillati</taxon>
        <taxon>Actinomycetota</taxon>
        <taxon>Actinomycetes</taxon>
        <taxon>Kitasatosporales</taxon>
        <taxon>Streptomycetaceae</taxon>
        <taxon>Streptomyces</taxon>
    </lineage>
</organism>
<accession>A0A3G2JLQ5</accession>
<evidence type="ECO:0000256" key="9">
    <source>
        <dbReference type="SAM" id="MobiDB-lite"/>
    </source>
</evidence>
<dbReference type="Gene3D" id="3.40.228.10">
    <property type="entry name" value="Dimethylsulfoxide Reductase, domain 2"/>
    <property type="match status" value="1"/>
</dbReference>
<keyword evidence="3" id="KW-0004">4Fe-4S</keyword>
<keyword evidence="6" id="KW-0560">Oxidoreductase</keyword>
<dbReference type="PROSITE" id="PS51669">
    <property type="entry name" value="4FE4S_MOW_BIS_MGD"/>
    <property type="match status" value="1"/>
</dbReference>
<dbReference type="RefSeq" id="WP_121788927.1">
    <property type="nucleotide sequence ID" value="NZ_CP033073.1"/>
</dbReference>
<sequence length="746" mass="78812">MENTSAPTHCPYCALQCGMTLTPLPQGGVEVTERPDFPVNRGALCGKGRTAAQVLSPAVRLTAPLVREGGRLVEADWPQALDRIAERLGAARERYGADALGVFGGGGLTNEKAYALGKFARVVLGTSQIDYNGRFCMSSAAAAGTKAFGLDRGLPFPLEDIPRTGCVILVGSNLAETMPPSLRFFTELRENGGTLIVVDPRRTKTAEQADLHLAPRPGTDLALALGLLHLVVAEGRTDEAYIRERTTGWAEARAAAMAHWPEYVERITGVPVPQLREAVRMFCAPEAAMVLTARGPEQQSKGTDTVGAWINLCLATGRAGRPLSGYGCLTGQGNGQGGREHGQKADQLPGYRKLDDPAARRHVAGVWGVDPDALPGPGRSAYELLDALGTDVRTLLLMGSNPVVSAPRAAHVEQRLRSLDFLAVADVVLSETAELADVVLPVAQWAEETGTTTSLEGRVLLRRRAVAPPPGVRTDLYVLHELAARLGVEKGFPTDPEEVFEELRRASAGGPADYSGITYRRLAEENGVFWPCPAEPPTTRTGGADAGAAPGSDGLAVARADGTRAAPGGVPGPGPDPVPGTEAHPGSPRLFLERFATADGRARFVPVVHRATAEEPDDEYPLVLTTGRVVSQYQSGAQTRRVAELNAAAPGPFVELHPRLAARLGAADGDPVAVVSRRGRAVAPARVTAAIRPDTVFMPFHWPGEGRANTLTNPALDPTSGMPEFKSCAVRVEALGPRTRPGDALA</sequence>
<evidence type="ECO:0000256" key="7">
    <source>
        <dbReference type="ARBA" id="ARBA00023004"/>
    </source>
</evidence>
<dbReference type="GO" id="GO:0043546">
    <property type="term" value="F:molybdopterin cofactor binding"/>
    <property type="evidence" value="ECO:0007669"/>
    <property type="project" value="InterPro"/>
</dbReference>
<dbReference type="GO" id="GO:0003954">
    <property type="term" value="F:NADH dehydrogenase activity"/>
    <property type="evidence" value="ECO:0007669"/>
    <property type="project" value="TreeGrafter"/>
</dbReference>
<dbReference type="KEGG" id="sdd:D9753_24300"/>
<evidence type="ECO:0000256" key="8">
    <source>
        <dbReference type="ARBA" id="ARBA00023014"/>
    </source>
</evidence>
<dbReference type="CDD" id="cd00508">
    <property type="entry name" value="MopB_CT_Fdh-Nap-like"/>
    <property type="match status" value="1"/>
</dbReference>
<dbReference type="InterPro" id="IPR009010">
    <property type="entry name" value="Asp_de-COase-like_dom_sf"/>
</dbReference>
<dbReference type="SUPFAM" id="SSF53706">
    <property type="entry name" value="Formate dehydrogenase/DMSO reductase, domains 1-3"/>
    <property type="match status" value="1"/>
</dbReference>
<keyword evidence="4" id="KW-0500">Molybdenum</keyword>
<proteinExistence type="predicted"/>
<dbReference type="PANTHER" id="PTHR43105:SF10">
    <property type="entry name" value="NADH-QUINONE OXIDOREDUCTASE SUBUNIT G"/>
    <property type="match status" value="1"/>
</dbReference>
<dbReference type="Pfam" id="PF01568">
    <property type="entry name" value="Molydop_binding"/>
    <property type="match status" value="1"/>
</dbReference>
<dbReference type="GO" id="GO:0016020">
    <property type="term" value="C:membrane"/>
    <property type="evidence" value="ECO:0007669"/>
    <property type="project" value="TreeGrafter"/>
</dbReference>
<dbReference type="SUPFAM" id="SSF50692">
    <property type="entry name" value="ADC-like"/>
    <property type="match status" value="1"/>
</dbReference>
<dbReference type="GO" id="GO:0022904">
    <property type="term" value="P:respiratory electron transport chain"/>
    <property type="evidence" value="ECO:0007669"/>
    <property type="project" value="TreeGrafter"/>
</dbReference>
<dbReference type="PANTHER" id="PTHR43105">
    <property type="entry name" value="RESPIRATORY NITRATE REDUCTASE"/>
    <property type="match status" value="1"/>
</dbReference>
<dbReference type="Pfam" id="PF00384">
    <property type="entry name" value="Molybdopterin"/>
    <property type="match status" value="1"/>
</dbReference>